<evidence type="ECO:0000256" key="1">
    <source>
        <dbReference type="ARBA" id="ARBA00006886"/>
    </source>
</evidence>
<feature type="compositionally biased region" description="Polar residues" evidence="2">
    <location>
        <begin position="81"/>
        <end position="107"/>
    </location>
</feature>
<dbReference type="RefSeq" id="XP_038046276.1">
    <property type="nucleotide sequence ID" value="XM_038190348.1"/>
</dbReference>
<dbReference type="PANTHER" id="PTHR32268:SF16">
    <property type="entry name" value="SERINE O-SUCCINYLTRANSFERASE"/>
    <property type="match status" value="1"/>
</dbReference>
<dbReference type="PANTHER" id="PTHR32268">
    <property type="entry name" value="HOMOSERINE O-ACETYLTRANSFERASE"/>
    <property type="match status" value="1"/>
</dbReference>
<dbReference type="GeneID" id="119720613"/>
<dbReference type="EnsemblMetazoa" id="XM_038190348.1">
    <property type="protein sequence ID" value="XP_038046276.1"/>
    <property type="gene ID" value="LOC119720613"/>
</dbReference>
<feature type="region of interest" description="Disordered" evidence="2">
    <location>
        <begin position="70"/>
        <end position="114"/>
    </location>
</feature>
<dbReference type="GO" id="GO:0009086">
    <property type="term" value="P:methionine biosynthetic process"/>
    <property type="evidence" value="ECO:0007669"/>
    <property type="project" value="TreeGrafter"/>
</dbReference>
<dbReference type="InterPro" id="IPR000073">
    <property type="entry name" value="AB_hydrolase_1"/>
</dbReference>
<organism evidence="4 5">
    <name type="scientific">Patiria miniata</name>
    <name type="common">Bat star</name>
    <name type="synonym">Asterina miniata</name>
    <dbReference type="NCBI Taxonomy" id="46514"/>
    <lineage>
        <taxon>Eukaryota</taxon>
        <taxon>Metazoa</taxon>
        <taxon>Echinodermata</taxon>
        <taxon>Eleutherozoa</taxon>
        <taxon>Asterozoa</taxon>
        <taxon>Asteroidea</taxon>
        <taxon>Valvatacea</taxon>
        <taxon>Valvatida</taxon>
        <taxon>Asterinidae</taxon>
        <taxon>Patiria</taxon>
    </lineage>
</organism>
<evidence type="ECO:0000313" key="5">
    <source>
        <dbReference type="Proteomes" id="UP000887568"/>
    </source>
</evidence>
<dbReference type="OMA" id="HPILVMG"/>
<dbReference type="Pfam" id="PF00561">
    <property type="entry name" value="Abhydrolase_1"/>
    <property type="match status" value="1"/>
</dbReference>
<evidence type="ECO:0000313" key="4">
    <source>
        <dbReference type="EnsemblMetazoa" id="XP_038046276.1"/>
    </source>
</evidence>
<dbReference type="OrthoDB" id="444135at2759"/>
<dbReference type="GO" id="GO:0005739">
    <property type="term" value="C:mitochondrion"/>
    <property type="evidence" value="ECO:0007669"/>
    <property type="project" value="TreeGrafter"/>
</dbReference>
<dbReference type="GO" id="GO:0009001">
    <property type="term" value="F:serine O-acetyltransferase activity"/>
    <property type="evidence" value="ECO:0007669"/>
    <property type="project" value="TreeGrafter"/>
</dbReference>
<evidence type="ECO:0000259" key="3">
    <source>
        <dbReference type="Pfam" id="PF00561"/>
    </source>
</evidence>
<reference evidence="4" key="1">
    <citation type="submission" date="2022-11" db="UniProtKB">
        <authorList>
            <consortium name="EnsemblMetazoa"/>
        </authorList>
    </citation>
    <scope>IDENTIFICATION</scope>
</reference>
<dbReference type="NCBIfam" id="TIGR01392">
    <property type="entry name" value="homoserO_Ac_trn"/>
    <property type="match status" value="1"/>
</dbReference>
<dbReference type="GO" id="GO:0006535">
    <property type="term" value="P:cysteine biosynthetic process from serine"/>
    <property type="evidence" value="ECO:0007669"/>
    <property type="project" value="TreeGrafter"/>
</dbReference>
<dbReference type="HAMAP" id="MF_00296">
    <property type="entry name" value="MetX_acyltransf"/>
    <property type="match status" value="1"/>
</dbReference>
<name>A0A913Z5J3_PATMI</name>
<proteinExistence type="inferred from homology"/>
<dbReference type="Proteomes" id="UP000887568">
    <property type="component" value="Unplaced"/>
</dbReference>
<dbReference type="AlphaFoldDB" id="A0A913Z5J3"/>
<accession>A0A913Z5J3</accession>
<dbReference type="GO" id="GO:0004414">
    <property type="term" value="F:homoserine O-acetyltransferase activity"/>
    <property type="evidence" value="ECO:0007669"/>
    <property type="project" value="TreeGrafter"/>
</dbReference>
<dbReference type="InterPro" id="IPR029058">
    <property type="entry name" value="AB_hydrolase_fold"/>
</dbReference>
<dbReference type="SUPFAM" id="SSF53474">
    <property type="entry name" value="alpha/beta-Hydrolases"/>
    <property type="match status" value="1"/>
</dbReference>
<feature type="domain" description="AB hydrolase-1" evidence="3">
    <location>
        <begin position="191"/>
        <end position="495"/>
    </location>
</feature>
<sequence>MSCKSVATLRRLVHRSLSVAQTTSTSGSSLESSPHQLWLRNGPSVSCMPAGVSSTNRGTWFQQYRALSQGSQRCQKEETQPKTTATKVETSESASEQNAGTPSSDASPNDPLPQLEVPEYEKELMFKGLETDFPCLSRLPPAGPEPEYHKISSGFKLFHSEQPFHLKYLGVLPELHIAYETWGELNADRSNVVLLNTGMSASSHAKSHQDIPTPGWWEKFVGPGCAIDTEKFFVICTNALGGCYGSSGPSSVNPVSGKPYGTHFPVVTIEDIVHATFLLLDHLGVDQVYACVGSSMGGMTSLLAPALYPDRVGRAICISSCAQTHPSTIAMRYLQRRAIMTDPNWARGHYYGSSYPRMGMKLARELGTITYRSGAEWLNRFGRSTISDELPSLCPYFEIERYIEHQGEQFSVKYDPNSLLYLSKAMDFFDMGEGFPSLVEGLARVKCPVMVMGAKTDILIPITQQRQLANLLQEAGNDRVTYYELDSIYGHDTFLLDLNNVGAAIKGQLETELRERGMVRKDKPKWLQDQDK</sequence>
<comment type="similarity">
    <text evidence="1">Belongs to the AB hydrolase superfamily. MetX family.</text>
</comment>
<dbReference type="GO" id="GO:0009092">
    <property type="term" value="P:homoserine metabolic process"/>
    <property type="evidence" value="ECO:0007669"/>
    <property type="project" value="TreeGrafter"/>
</dbReference>
<keyword evidence="5" id="KW-1185">Reference proteome</keyword>
<evidence type="ECO:0000256" key="2">
    <source>
        <dbReference type="SAM" id="MobiDB-lite"/>
    </source>
</evidence>
<dbReference type="InterPro" id="IPR008220">
    <property type="entry name" value="HAT_MetX-like"/>
</dbReference>
<protein>
    <recommendedName>
        <fullName evidence="3">AB hydrolase-1 domain-containing protein</fullName>
    </recommendedName>
</protein>
<dbReference type="NCBIfam" id="NF001209">
    <property type="entry name" value="PRK00175.1"/>
    <property type="match status" value="1"/>
</dbReference>
<dbReference type="Gene3D" id="3.40.50.1820">
    <property type="entry name" value="alpha/beta hydrolase"/>
    <property type="match status" value="1"/>
</dbReference>